<organism evidence="2 3">
    <name type="scientific">Colletotrichum godetiae</name>
    <dbReference type="NCBI Taxonomy" id="1209918"/>
    <lineage>
        <taxon>Eukaryota</taxon>
        <taxon>Fungi</taxon>
        <taxon>Dikarya</taxon>
        <taxon>Ascomycota</taxon>
        <taxon>Pezizomycotina</taxon>
        <taxon>Sordariomycetes</taxon>
        <taxon>Hypocreomycetidae</taxon>
        <taxon>Glomerellales</taxon>
        <taxon>Glomerellaceae</taxon>
        <taxon>Colletotrichum</taxon>
        <taxon>Colletotrichum acutatum species complex</taxon>
    </lineage>
</organism>
<evidence type="ECO:0000256" key="1">
    <source>
        <dbReference type="SAM" id="Phobius"/>
    </source>
</evidence>
<dbReference type="RefSeq" id="XP_060426837.1">
    <property type="nucleotide sequence ID" value="XM_060572682.1"/>
</dbReference>
<reference evidence="2" key="1">
    <citation type="submission" date="2021-06" db="EMBL/GenBank/DDBJ databases">
        <title>Comparative genomics, transcriptomics and evolutionary studies reveal genomic signatures of adaptation to plant cell wall in hemibiotrophic fungi.</title>
        <authorList>
            <consortium name="DOE Joint Genome Institute"/>
            <person name="Baroncelli R."/>
            <person name="Diaz J.F."/>
            <person name="Benocci T."/>
            <person name="Peng M."/>
            <person name="Battaglia E."/>
            <person name="Haridas S."/>
            <person name="Andreopoulos W."/>
            <person name="Labutti K."/>
            <person name="Pangilinan J."/>
            <person name="Floch G.L."/>
            <person name="Makela M.R."/>
            <person name="Henrissat B."/>
            <person name="Grigoriev I.V."/>
            <person name="Crouch J.A."/>
            <person name="De Vries R.P."/>
            <person name="Sukno S.A."/>
            <person name="Thon M.R."/>
        </authorList>
    </citation>
    <scope>NUCLEOTIDE SEQUENCE</scope>
    <source>
        <strain evidence="2">CBS 193.32</strain>
    </source>
</reference>
<dbReference type="GeneID" id="85457208"/>
<feature type="transmembrane region" description="Helical" evidence="1">
    <location>
        <begin position="227"/>
        <end position="256"/>
    </location>
</feature>
<keyword evidence="1" id="KW-0812">Transmembrane</keyword>
<keyword evidence="1" id="KW-0472">Membrane</keyword>
<keyword evidence="3" id="KW-1185">Reference proteome</keyword>
<sequence>MGRGLFETPRARRLKVFSKELHFMRTPRHLRGIIDLIKRNRDEDRQTIMLRAARLRNEDWHLGTLDLNVPQTVDKVLNSVDFAVEVWLLRRFNTAEMLTLRDLQQLGDFVIQPTDNILEHLLKSLQRSEIVRRDDQNLGFVAPTQRRKEPQIVKAYRERFQRSLQSRELMGIDPNAGRLLPVGSKRALVYDYWLSQLVVLEYEFENYLPRTFRQFVRASLRYHEWTIYWAITVIILLLALISTLAGVMCAIVGGFAL</sequence>
<name>A0AAJ0EV35_9PEZI</name>
<protein>
    <submittedName>
        <fullName evidence="2">Uncharacterized protein</fullName>
    </submittedName>
</protein>
<accession>A0AAJ0EV35</accession>
<keyword evidence="1" id="KW-1133">Transmembrane helix</keyword>
<dbReference type="EMBL" id="JAHMHR010000035">
    <property type="protein sequence ID" value="KAK1672834.1"/>
    <property type="molecule type" value="Genomic_DNA"/>
</dbReference>
<comment type="caution">
    <text evidence="2">The sequence shown here is derived from an EMBL/GenBank/DDBJ whole genome shotgun (WGS) entry which is preliminary data.</text>
</comment>
<gene>
    <name evidence="2" type="ORF">BDP55DRAFT_634590</name>
</gene>
<dbReference type="Proteomes" id="UP001224890">
    <property type="component" value="Unassembled WGS sequence"/>
</dbReference>
<evidence type="ECO:0000313" key="2">
    <source>
        <dbReference type="EMBL" id="KAK1672834.1"/>
    </source>
</evidence>
<proteinExistence type="predicted"/>
<dbReference type="AlphaFoldDB" id="A0AAJ0EV35"/>
<evidence type="ECO:0000313" key="3">
    <source>
        <dbReference type="Proteomes" id="UP001224890"/>
    </source>
</evidence>